<protein>
    <submittedName>
        <fullName evidence="2">Helix-turn-helix domain-containing protein</fullName>
    </submittedName>
</protein>
<evidence type="ECO:0000256" key="1">
    <source>
        <dbReference type="SAM" id="Coils"/>
    </source>
</evidence>
<dbReference type="EMBL" id="CP048222">
    <property type="protein sequence ID" value="QHT68885.1"/>
    <property type="molecule type" value="Genomic_DNA"/>
</dbReference>
<sequence length="143" mass="16430">MRYIKNITDKQRQDLEEIHKESKSYQERNRCQSILLSNQGYQVQALASIFKVSELSIYKWFDHFEKKGVEGLKNQKGKGRKPILTTSNATHVKVVENSIDKEKQRLKVAKQEIEAKLGTAMSEMTLKRFLKKLITDGNASVSG</sequence>
<dbReference type="Pfam" id="PF13384">
    <property type="entry name" value="HTH_23"/>
    <property type="match status" value="1"/>
</dbReference>
<dbReference type="KEGG" id="rhoz:GXP67_20640"/>
<dbReference type="AlphaFoldDB" id="A0A6C0GLI8"/>
<organism evidence="2 3">
    <name type="scientific">Rhodocytophaga rosea</name>
    <dbReference type="NCBI Taxonomy" id="2704465"/>
    <lineage>
        <taxon>Bacteria</taxon>
        <taxon>Pseudomonadati</taxon>
        <taxon>Bacteroidota</taxon>
        <taxon>Cytophagia</taxon>
        <taxon>Cytophagales</taxon>
        <taxon>Rhodocytophagaceae</taxon>
        <taxon>Rhodocytophaga</taxon>
    </lineage>
</organism>
<evidence type="ECO:0000313" key="2">
    <source>
        <dbReference type="EMBL" id="QHT68885.1"/>
    </source>
</evidence>
<gene>
    <name evidence="2" type="ORF">GXP67_20640</name>
</gene>
<dbReference type="SUPFAM" id="SSF46689">
    <property type="entry name" value="Homeodomain-like"/>
    <property type="match status" value="1"/>
</dbReference>
<feature type="coiled-coil region" evidence="1">
    <location>
        <begin position="92"/>
        <end position="119"/>
    </location>
</feature>
<accession>A0A6C0GLI8</accession>
<dbReference type="Proteomes" id="UP000480178">
    <property type="component" value="Chromosome"/>
</dbReference>
<name>A0A6C0GLI8_9BACT</name>
<reference evidence="2 3" key="1">
    <citation type="submission" date="2020-01" db="EMBL/GenBank/DDBJ databases">
        <authorList>
            <person name="Kim M.K."/>
        </authorList>
    </citation>
    <scope>NUCLEOTIDE SEQUENCE [LARGE SCALE GENOMIC DNA]</scope>
    <source>
        <strain evidence="2 3">172606-1</strain>
    </source>
</reference>
<keyword evidence="3" id="KW-1185">Reference proteome</keyword>
<evidence type="ECO:0000313" key="3">
    <source>
        <dbReference type="Proteomes" id="UP000480178"/>
    </source>
</evidence>
<dbReference type="InterPro" id="IPR009057">
    <property type="entry name" value="Homeodomain-like_sf"/>
</dbReference>
<keyword evidence="1" id="KW-0175">Coiled coil</keyword>
<dbReference type="RefSeq" id="WP_162444886.1">
    <property type="nucleotide sequence ID" value="NZ_CP048222.1"/>
</dbReference>
<proteinExistence type="predicted"/>